<accession>A0A4Y8N7R5</accession>
<evidence type="ECO:0000313" key="2">
    <source>
        <dbReference type="Proteomes" id="UP000297385"/>
    </source>
</evidence>
<sequence length="152" mass="16851">MATLDFSTGTLTIDASTSLFHRKPSPDHLPLTGPTELAKYDEWESYGIENVKVWGRTFGVTARYRNQKLAMVDLVWLDGVARKTDWSATEDDLVKEKKTLSKMIASEAQQPCVSSAIGADAFVFKWGTLTVRADLRSMVVTTSIAYAGLEKE</sequence>
<name>A0A4Y8N7R5_9BURK</name>
<dbReference type="EMBL" id="SNVI01000001">
    <property type="protein sequence ID" value="TFE45784.1"/>
    <property type="molecule type" value="Genomic_DNA"/>
</dbReference>
<protein>
    <submittedName>
        <fullName evidence="1">Uncharacterized protein</fullName>
    </submittedName>
</protein>
<dbReference type="AlphaFoldDB" id="A0A4Y8N7R5"/>
<proteinExistence type="predicted"/>
<dbReference type="RefSeq" id="WP_134457423.1">
    <property type="nucleotide sequence ID" value="NZ_JBHMFL010000017.1"/>
</dbReference>
<evidence type="ECO:0000313" key="1">
    <source>
        <dbReference type="EMBL" id="TFE45784.1"/>
    </source>
</evidence>
<dbReference type="GeneID" id="97308214"/>
<comment type="caution">
    <text evidence="1">The sequence shown here is derived from an EMBL/GenBank/DDBJ whole genome shotgun (WGS) entry which is preliminary data.</text>
</comment>
<dbReference type="Proteomes" id="UP000297385">
    <property type="component" value="Unassembled WGS sequence"/>
</dbReference>
<gene>
    <name evidence="1" type="ORF">E2553_12610</name>
</gene>
<organism evidence="1 2">
    <name type="scientific">Paraburkholderia dipogonis</name>
    <dbReference type="NCBI Taxonomy" id="1211383"/>
    <lineage>
        <taxon>Bacteria</taxon>
        <taxon>Pseudomonadati</taxon>
        <taxon>Pseudomonadota</taxon>
        <taxon>Betaproteobacteria</taxon>
        <taxon>Burkholderiales</taxon>
        <taxon>Burkholderiaceae</taxon>
        <taxon>Paraburkholderia</taxon>
    </lineage>
</organism>
<reference evidence="1 2" key="1">
    <citation type="submission" date="2019-03" db="EMBL/GenBank/DDBJ databases">
        <title>Complete Genome Sequence of Paraburkholderia dipogonis ICMP 19430T, a Nitrogen-fixing Symbiont of the South African Invasive Legume Dipogon lignosus in New Zealand.</title>
        <authorList>
            <person name="De Meyer S.E."/>
        </authorList>
    </citation>
    <scope>NUCLEOTIDE SEQUENCE [LARGE SCALE GENOMIC DNA]</scope>
    <source>
        <strain evidence="1 2">ICMP 19430</strain>
    </source>
</reference>